<protein>
    <submittedName>
        <fullName evidence="2">Uncharacterized protein</fullName>
    </submittedName>
</protein>
<keyword evidence="1" id="KW-0812">Transmembrane</keyword>
<keyword evidence="3" id="KW-1185">Reference proteome</keyword>
<dbReference type="RefSeq" id="WP_126634832.1">
    <property type="nucleotide sequence ID" value="NZ_BIFH01000013.1"/>
</dbReference>
<dbReference type="OrthoDB" id="9895431at2"/>
<proteinExistence type="predicted"/>
<comment type="caution">
    <text evidence="2">The sequence shown here is derived from an EMBL/GenBank/DDBJ whole genome shotgun (WGS) entry which is preliminary data.</text>
</comment>
<evidence type="ECO:0000256" key="1">
    <source>
        <dbReference type="SAM" id="Phobius"/>
    </source>
</evidence>
<gene>
    <name evidence="2" type="ORF">EHYA_00105</name>
</gene>
<dbReference type="AlphaFoldDB" id="A0A401YCZ5"/>
<organism evidence="2 3">
    <name type="scientific">Embleya hyalina</name>
    <dbReference type="NCBI Taxonomy" id="516124"/>
    <lineage>
        <taxon>Bacteria</taxon>
        <taxon>Bacillati</taxon>
        <taxon>Actinomycetota</taxon>
        <taxon>Actinomycetes</taxon>
        <taxon>Kitasatosporales</taxon>
        <taxon>Streptomycetaceae</taxon>
        <taxon>Embleya</taxon>
    </lineage>
</organism>
<evidence type="ECO:0000313" key="2">
    <source>
        <dbReference type="EMBL" id="GCD92467.1"/>
    </source>
</evidence>
<accession>A0A401YCZ5</accession>
<dbReference type="EMBL" id="BIFH01000013">
    <property type="protein sequence ID" value="GCD92467.1"/>
    <property type="molecule type" value="Genomic_DNA"/>
</dbReference>
<evidence type="ECO:0000313" key="3">
    <source>
        <dbReference type="Proteomes" id="UP000286931"/>
    </source>
</evidence>
<keyword evidence="1" id="KW-1133">Transmembrane helix</keyword>
<sequence>MNNILGPEARQLWLVIGVFVVVVRAPLGALMRGFALPEPHRHCGHGYRSTHSARGKGGGR</sequence>
<reference evidence="2 3" key="1">
    <citation type="submission" date="2018-12" db="EMBL/GenBank/DDBJ databases">
        <title>Draft genome sequence of Embleya hyalina NBRC 13850T.</title>
        <authorList>
            <person name="Komaki H."/>
            <person name="Hosoyama A."/>
            <person name="Kimura A."/>
            <person name="Ichikawa N."/>
            <person name="Tamura T."/>
        </authorList>
    </citation>
    <scope>NUCLEOTIDE SEQUENCE [LARGE SCALE GENOMIC DNA]</scope>
    <source>
        <strain evidence="2 3">NBRC 13850</strain>
    </source>
</reference>
<keyword evidence="1" id="KW-0472">Membrane</keyword>
<name>A0A401YCZ5_9ACTN</name>
<feature type="transmembrane region" description="Helical" evidence="1">
    <location>
        <begin position="12"/>
        <end position="31"/>
    </location>
</feature>
<dbReference type="Proteomes" id="UP000286931">
    <property type="component" value="Unassembled WGS sequence"/>
</dbReference>